<dbReference type="NCBIfam" id="NF046042">
    <property type="entry name" value="LicT"/>
    <property type="match status" value="1"/>
</dbReference>
<sequence>MIIDKVLNNNVVLSSNDAGEEIILMGRGLAFKKKVGDEIDLSFVQKEFVLKDSFTGRQMEQLFSDIPSDEIDTVKKIVDMVEADLNVELSNNIYITLTDHIHYAIVRSKEGIEMPNPLLLETQKFYPKEFAVAQKALVLVEQDLGAILPETEAGFIAFHIVNSHQGNDNMQTTMQMTEIVRDILSIISRYFGKTLDTQSLNYHRIVTHLQYFAQRYLKDELSDEQDEFLFALVQSKYPKAYQTVERIDDYLIKAYGKSLGQSEKIYLTIHIERVVTDKK</sequence>
<evidence type="ECO:0000313" key="3">
    <source>
        <dbReference type="EMBL" id="WYJ78294.1"/>
    </source>
</evidence>
<dbReference type="PANTHER" id="PTHR30185:SF15">
    <property type="entry name" value="CRYPTIC BETA-GLUCOSIDE BGL OPERON ANTITERMINATOR"/>
    <property type="match status" value="1"/>
</dbReference>
<dbReference type="EMBL" id="CP147251">
    <property type="protein sequence ID" value="WYJ78294.1"/>
    <property type="molecule type" value="Genomic_DNA"/>
</dbReference>
<dbReference type="PANTHER" id="PTHR30185">
    <property type="entry name" value="CRYPTIC BETA-GLUCOSIDE BGL OPERON ANTITERMINATOR"/>
    <property type="match status" value="1"/>
</dbReference>
<dbReference type="Gene3D" id="2.30.24.10">
    <property type="entry name" value="CAT RNA-binding domain"/>
    <property type="match status" value="1"/>
</dbReference>
<accession>A0ABZ2SW50</accession>
<dbReference type="InterPro" id="IPR050661">
    <property type="entry name" value="BglG_antiterminators"/>
</dbReference>
<dbReference type="SUPFAM" id="SSF63520">
    <property type="entry name" value="PTS-regulatory domain, PRD"/>
    <property type="match status" value="2"/>
</dbReference>
<dbReference type="InterPro" id="IPR004341">
    <property type="entry name" value="CAT_RNA-bd_dom"/>
</dbReference>
<feature type="domain" description="PRD" evidence="2">
    <location>
        <begin position="65"/>
        <end position="170"/>
    </location>
</feature>
<evidence type="ECO:0000256" key="1">
    <source>
        <dbReference type="ARBA" id="ARBA00022737"/>
    </source>
</evidence>
<dbReference type="PROSITE" id="PS51372">
    <property type="entry name" value="PRD_2"/>
    <property type="match status" value="2"/>
</dbReference>
<gene>
    <name evidence="3" type="ORF">DOK78_002951</name>
</gene>
<dbReference type="InterPro" id="IPR036634">
    <property type="entry name" value="PRD_sf"/>
</dbReference>
<name>A0ABZ2SW50_9ENTE</name>
<dbReference type="RefSeq" id="WP_207942119.1">
    <property type="nucleotide sequence ID" value="NZ_CP147251.1"/>
</dbReference>
<dbReference type="SUPFAM" id="SSF50151">
    <property type="entry name" value="SacY-like RNA-binding domain"/>
    <property type="match status" value="1"/>
</dbReference>
<feature type="domain" description="PRD" evidence="2">
    <location>
        <begin position="171"/>
        <end position="279"/>
    </location>
</feature>
<dbReference type="Proteomes" id="UP000664701">
    <property type="component" value="Chromosome"/>
</dbReference>
<dbReference type="SMART" id="SM01061">
    <property type="entry name" value="CAT_RBD"/>
    <property type="match status" value="1"/>
</dbReference>
<reference evidence="3 4" key="2">
    <citation type="submission" date="2024-03" db="EMBL/GenBank/DDBJ databases">
        <title>The Genome Sequence of Enterococcus sp. DIV2402.</title>
        <authorList>
            <consortium name="The Broad Institute Genomics Platform"/>
            <consortium name="The Broad Institute Microbial Omics Core"/>
            <consortium name="The Broad Institute Genomic Center for Infectious Diseases"/>
            <person name="Earl A."/>
            <person name="Manson A."/>
            <person name="Gilmore M."/>
            <person name="Schwartman J."/>
            <person name="Shea T."/>
            <person name="Abouelleil A."/>
            <person name="Cao P."/>
            <person name="Chapman S."/>
            <person name="Cusick C."/>
            <person name="Young S."/>
            <person name="Neafsey D."/>
            <person name="Nusbaum C."/>
            <person name="Birren B."/>
        </authorList>
    </citation>
    <scope>NUCLEOTIDE SEQUENCE [LARGE SCALE GENOMIC DNA]</scope>
    <source>
        <strain evidence="3 4">DIV2402</strain>
    </source>
</reference>
<dbReference type="InterPro" id="IPR011608">
    <property type="entry name" value="PRD"/>
</dbReference>
<reference evidence="3 4" key="1">
    <citation type="submission" date="2021-03" db="EMBL/GenBank/DDBJ databases">
        <authorList>
            <person name="Gilmore M.S."/>
            <person name="Schwartzman J."/>
            <person name="Van Tyne D."/>
            <person name="Martin M."/>
            <person name="Earl A.M."/>
            <person name="Manson A.L."/>
            <person name="Straub T."/>
            <person name="Salamzade R."/>
            <person name="Saavedra J."/>
            <person name="Lebreton F."/>
            <person name="Prichula J."/>
            <person name="Schaufler K."/>
            <person name="Gaca A."/>
            <person name="Sgardioli B."/>
            <person name="Wagenaar J."/>
            <person name="Strong T."/>
        </authorList>
    </citation>
    <scope>NUCLEOTIDE SEQUENCE [LARGE SCALE GENOMIC DNA]</scope>
    <source>
        <strain evidence="3 4">DIV2402</strain>
    </source>
</reference>
<evidence type="ECO:0000313" key="4">
    <source>
        <dbReference type="Proteomes" id="UP000664701"/>
    </source>
</evidence>
<dbReference type="Pfam" id="PF00874">
    <property type="entry name" value="PRD"/>
    <property type="match status" value="2"/>
</dbReference>
<keyword evidence="4" id="KW-1185">Reference proteome</keyword>
<protein>
    <submittedName>
        <fullName evidence="3">Beta-glucoside operon transcriptional antiterminator</fullName>
    </submittedName>
</protein>
<dbReference type="Gene3D" id="1.10.1790.10">
    <property type="entry name" value="PRD domain"/>
    <property type="match status" value="2"/>
</dbReference>
<keyword evidence="1" id="KW-0677">Repeat</keyword>
<dbReference type="Pfam" id="PF03123">
    <property type="entry name" value="CAT_RBD"/>
    <property type="match status" value="1"/>
</dbReference>
<proteinExistence type="predicted"/>
<evidence type="ECO:0000259" key="2">
    <source>
        <dbReference type="PROSITE" id="PS51372"/>
    </source>
</evidence>
<dbReference type="InterPro" id="IPR036650">
    <property type="entry name" value="CAT_RNA-bd_dom_sf"/>
</dbReference>
<organism evidence="3 4">
    <name type="scientific">Candidatus Enterococcus lowellii</name>
    <dbReference type="NCBI Taxonomy" id="2230877"/>
    <lineage>
        <taxon>Bacteria</taxon>
        <taxon>Bacillati</taxon>
        <taxon>Bacillota</taxon>
        <taxon>Bacilli</taxon>
        <taxon>Lactobacillales</taxon>
        <taxon>Enterococcaceae</taxon>
        <taxon>Enterococcus</taxon>
    </lineage>
</organism>